<protein>
    <submittedName>
        <fullName evidence="4">Glycosyltransferase family 8 protein</fullName>
        <ecNumber evidence="4">2.-.-.-</ecNumber>
    </submittedName>
</protein>
<dbReference type="PANTHER" id="PTHR13778">
    <property type="entry name" value="GLYCOSYLTRANSFERASE 8 DOMAIN-CONTAINING PROTEIN"/>
    <property type="match status" value="1"/>
</dbReference>
<dbReference type="Pfam" id="PF01501">
    <property type="entry name" value="Glyco_transf_8"/>
    <property type="match status" value="1"/>
</dbReference>
<comment type="caution">
    <text evidence="4">The sequence shown here is derived from an EMBL/GenBank/DDBJ whole genome shotgun (WGS) entry which is preliminary data.</text>
</comment>
<proteinExistence type="predicted"/>
<dbReference type="EC" id="2.-.-.-" evidence="4"/>
<dbReference type="CDD" id="cd04194">
    <property type="entry name" value="GT8_A4GalT_like"/>
    <property type="match status" value="1"/>
</dbReference>
<reference evidence="4" key="1">
    <citation type="submission" date="2023-06" db="EMBL/GenBank/DDBJ databases">
        <authorList>
            <person name="Zeman M."/>
            <person name="Kubasova T."/>
            <person name="Jahodarova E."/>
            <person name="Nykrynova M."/>
            <person name="Rychlik I."/>
        </authorList>
    </citation>
    <scope>NUCLEOTIDE SEQUENCE</scope>
    <source>
        <strain evidence="4">84_SSukc20</strain>
    </source>
</reference>
<accession>A0ABT7X356</accession>
<dbReference type="RefSeq" id="WP_204471685.1">
    <property type="nucleotide sequence ID" value="NZ_JACJJJ010000010.1"/>
</dbReference>
<dbReference type="EMBL" id="JAUEII010000005">
    <property type="protein sequence ID" value="MDN0048519.1"/>
    <property type="molecule type" value="Genomic_DNA"/>
</dbReference>
<keyword evidence="3" id="KW-0479">Metal-binding</keyword>
<dbReference type="GO" id="GO:0016740">
    <property type="term" value="F:transferase activity"/>
    <property type="evidence" value="ECO:0007669"/>
    <property type="project" value="UniProtKB-KW"/>
</dbReference>
<evidence type="ECO:0000313" key="4">
    <source>
        <dbReference type="EMBL" id="MDN0048519.1"/>
    </source>
</evidence>
<evidence type="ECO:0000256" key="2">
    <source>
        <dbReference type="ARBA" id="ARBA00022679"/>
    </source>
</evidence>
<organism evidence="4 5">
    <name type="scientific">Bacteroides gallinaceum</name>
    <dbReference type="NCBI Taxonomy" id="1462571"/>
    <lineage>
        <taxon>Bacteria</taxon>
        <taxon>Pseudomonadati</taxon>
        <taxon>Bacteroidota</taxon>
        <taxon>Bacteroidia</taxon>
        <taxon>Bacteroidales</taxon>
        <taxon>Bacteroidaceae</taxon>
        <taxon>Bacteroides</taxon>
    </lineage>
</organism>
<name>A0ABT7X356_9BACE</name>
<keyword evidence="5" id="KW-1185">Reference proteome</keyword>
<keyword evidence="2 4" id="KW-0808">Transferase</keyword>
<dbReference type="Gene3D" id="3.90.550.10">
    <property type="entry name" value="Spore Coat Polysaccharide Biosynthesis Protein SpsA, Chain A"/>
    <property type="match status" value="1"/>
</dbReference>
<evidence type="ECO:0000256" key="1">
    <source>
        <dbReference type="ARBA" id="ARBA00022676"/>
    </source>
</evidence>
<evidence type="ECO:0000313" key="5">
    <source>
        <dbReference type="Proteomes" id="UP001167871"/>
    </source>
</evidence>
<dbReference type="InterPro" id="IPR002495">
    <property type="entry name" value="Glyco_trans_8"/>
</dbReference>
<gene>
    <name evidence="4" type="ORF">QVO10_03805</name>
</gene>
<keyword evidence="1" id="KW-0328">Glycosyltransferase</keyword>
<dbReference type="PANTHER" id="PTHR13778:SF47">
    <property type="entry name" value="LIPOPOLYSACCHARIDE 1,3-GALACTOSYLTRANSFERASE"/>
    <property type="match status" value="1"/>
</dbReference>
<sequence length="304" mass="35537">MMHIALTIDHKFVRFCAVTMVSVLKNNRPQDVTFHIVSQSLPQADCDILARLASSYGATIAFYDVPEEKVSGYVIRWEGQRLSKVVFYRCVLSSLLPATVSKVLYMDCDVLVLSALDELWNTNLTGVALAGIPDAIQVNPVHCKRLGYDVSYNYFNGGVLLLNLDYWREHQIEEQCVRYYQQYPDRVIYNDQDLLNGLLHEHKVLVAMKWDVQEGLYRIPKGKNACWRPPYLETILHPAILHYSSRKPWQYHCMHPLRHLYFEYQNLTPWKGEHVLNRFGPRLHRFIHLLPYTLGLKRSKYLKL</sequence>
<dbReference type="InterPro" id="IPR029044">
    <property type="entry name" value="Nucleotide-diphossugar_trans"/>
</dbReference>
<dbReference type="Proteomes" id="UP001167871">
    <property type="component" value="Unassembled WGS sequence"/>
</dbReference>
<evidence type="ECO:0000256" key="3">
    <source>
        <dbReference type="ARBA" id="ARBA00022723"/>
    </source>
</evidence>
<dbReference type="InterPro" id="IPR050748">
    <property type="entry name" value="Glycosyltrans_8_dom-fam"/>
</dbReference>
<dbReference type="SUPFAM" id="SSF53448">
    <property type="entry name" value="Nucleotide-diphospho-sugar transferases"/>
    <property type="match status" value="1"/>
</dbReference>
<reference evidence="4" key="2">
    <citation type="submission" date="2024-05" db="EMBL/GenBank/DDBJ databases">
        <title>Identification and characterization of horizontal gene transfer across gut microbiota members of farm animals based on homology search.</title>
        <authorList>
            <person name="Schwarzerova J."/>
            <person name="Nykrynova M."/>
            <person name="Jureckova K."/>
            <person name="Cejkova D."/>
            <person name="Rychlik I."/>
        </authorList>
    </citation>
    <scope>NUCLEOTIDE SEQUENCE</scope>
    <source>
        <strain evidence="4">84_SSukc20</strain>
    </source>
</reference>